<keyword evidence="2" id="KW-0645">Protease</keyword>
<feature type="domain" description="Integrase catalytic" evidence="22">
    <location>
        <begin position="1498"/>
        <end position="1657"/>
    </location>
</feature>
<dbReference type="GO" id="GO:0006310">
    <property type="term" value="P:DNA recombination"/>
    <property type="evidence" value="ECO:0007669"/>
    <property type="project" value="UniProtKB-KW"/>
</dbReference>
<dbReference type="InterPro" id="IPR016197">
    <property type="entry name" value="Chromo-like_dom_sf"/>
</dbReference>
<dbReference type="Pfam" id="PF00665">
    <property type="entry name" value="rve"/>
    <property type="match status" value="1"/>
</dbReference>
<keyword evidence="16" id="KW-0233">DNA recombination</keyword>
<dbReference type="InterPro" id="IPR012337">
    <property type="entry name" value="RNaseH-like_sf"/>
</dbReference>
<keyword evidence="15" id="KW-0238">DNA-binding</keyword>
<dbReference type="EMBL" id="JAPEVG010000565">
    <property type="protein sequence ID" value="KAJ8457396.1"/>
    <property type="molecule type" value="Genomic_DNA"/>
</dbReference>
<dbReference type="Proteomes" id="UP001215151">
    <property type="component" value="Unassembled WGS sequence"/>
</dbReference>
<keyword evidence="18" id="KW-0511">Multifunctional enzyme</keyword>
<dbReference type="PANTHER" id="PTHR37984:SF5">
    <property type="entry name" value="PROTEIN NYNRIN-LIKE"/>
    <property type="match status" value="1"/>
</dbReference>
<dbReference type="Gene3D" id="2.40.50.40">
    <property type="match status" value="1"/>
</dbReference>
<reference evidence="23" key="1">
    <citation type="submission" date="2022-11" db="EMBL/GenBank/DDBJ databases">
        <title>Genome Sequence of Cubamyces cubensis.</title>
        <authorList>
            <person name="Buettner E."/>
        </authorList>
    </citation>
    <scope>NUCLEOTIDE SEQUENCE</scope>
    <source>
        <strain evidence="23">MPL-01</strain>
    </source>
</reference>
<evidence type="ECO:0000256" key="13">
    <source>
        <dbReference type="ARBA" id="ARBA00022918"/>
    </source>
</evidence>
<feature type="domain" description="Chromo" evidence="20">
    <location>
        <begin position="1797"/>
        <end position="1848"/>
    </location>
</feature>
<name>A0AAD7TJX8_9APHY</name>
<evidence type="ECO:0000313" key="24">
    <source>
        <dbReference type="Proteomes" id="UP001215151"/>
    </source>
</evidence>
<dbReference type="GO" id="GO:0003964">
    <property type="term" value="F:RNA-directed DNA polymerase activity"/>
    <property type="evidence" value="ECO:0007669"/>
    <property type="project" value="UniProtKB-KW"/>
</dbReference>
<dbReference type="Gene3D" id="1.10.340.70">
    <property type="match status" value="1"/>
</dbReference>
<keyword evidence="4" id="KW-0548">Nucleotidyltransferase</keyword>
<dbReference type="InterPro" id="IPR050951">
    <property type="entry name" value="Retrovirus_Pol_polyprotein"/>
</dbReference>
<dbReference type="InterPro" id="IPR023780">
    <property type="entry name" value="Chromo_domain"/>
</dbReference>
<dbReference type="GO" id="GO:0004519">
    <property type="term" value="F:endonuclease activity"/>
    <property type="evidence" value="ECO:0007669"/>
    <property type="project" value="UniProtKB-KW"/>
</dbReference>
<evidence type="ECO:0000256" key="7">
    <source>
        <dbReference type="ARBA" id="ARBA00022750"/>
    </source>
</evidence>
<protein>
    <recommendedName>
        <fullName evidence="25">Reverse transcriptase</fullName>
    </recommendedName>
</protein>
<proteinExistence type="predicted"/>
<comment type="subcellular location">
    <subcellularLocation>
        <location evidence="1">Nucleus</location>
    </subcellularLocation>
</comment>
<keyword evidence="3" id="KW-0808">Transferase</keyword>
<evidence type="ECO:0000256" key="1">
    <source>
        <dbReference type="ARBA" id="ARBA00004123"/>
    </source>
</evidence>
<evidence type="ECO:0000256" key="11">
    <source>
        <dbReference type="ARBA" id="ARBA00022884"/>
    </source>
</evidence>
<dbReference type="InterPro" id="IPR021109">
    <property type="entry name" value="Peptidase_aspartic_dom_sf"/>
</dbReference>
<evidence type="ECO:0000256" key="8">
    <source>
        <dbReference type="ARBA" id="ARBA00022759"/>
    </source>
</evidence>
<dbReference type="Gene3D" id="3.30.70.270">
    <property type="match status" value="2"/>
</dbReference>
<gene>
    <name evidence="23" type="ORF">ONZ51_g11556</name>
</gene>
<dbReference type="Gene3D" id="2.40.70.10">
    <property type="entry name" value="Acid Proteases"/>
    <property type="match status" value="1"/>
</dbReference>
<dbReference type="Pfam" id="PF00385">
    <property type="entry name" value="Chromo"/>
    <property type="match status" value="1"/>
</dbReference>
<dbReference type="SUPFAM" id="SSF50630">
    <property type="entry name" value="Acid proteases"/>
    <property type="match status" value="1"/>
</dbReference>
<feature type="compositionally biased region" description="Polar residues" evidence="19">
    <location>
        <begin position="599"/>
        <end position="619"/>
    </location>
</feature>
<evidence type="ECO:0008006" key="25">
    <source>
        <dbReference type="Google" id="ProtNLM"/>
    </source>
</evidence>
<feature type="region of interest" description="Disordered" evidence="19">
    <location>
        <begin position="598"/>
        <end position="626"/>
    </location>
</feature>
<dbReference type="GO" id="GO:0046872">
    <property type="term" value="F:metal ion binding"/>
    <property type="evidence" value="ECO:0007669"/>
    <property type="project" value="UniProtKB-KW"/>
</dbReference>
<dbReference type="CDD" id="cd09274">
    <property type="entry name" value="RNase_HI_RT_Ty3"/>
    <property type="match status" value="1"/>
</dbReference>
<keyword evidence="5" id="KW-0540">Nuclease</keyword>
<evidence type="ECO:0000259" key="22">
    <source>
        <dbReference type="PROSITE" id="PS50994"/>
    </source>
</evidence>
<dbReference type="GO" id="GO:0015074">
    <property type="term" value="P:DNA integration"/>
    <property type="evidence" value="ECO:0007669"/>
    <property type="project" value="UniProtKB-KW"/>
</dbReference>
<evidence type="ECO:0000256" key="19">
    <source>
        <dbReference type="SAM" id="MobiDB-lite"/>
    </source>
</evidence>
<dbReference type="GO" id="GO:0006508">
    <property type="term" value="P:proteolysis"/>
    <property type="evidence" value="ECO:0007669"/>
    <property type="project" value="UniProtKB-KW"/>
</dbReference>
<keyword evidence="7" id="KW-0064">Aspartyl protease</keyword>
<dbReference type="SMART" id="SM00298">
    <property type="entry name" value="CHROMO"/>
    <property type="match status" value="1"/>
</dbReference>
<keyword evidence="13" id="KW-0695">RNA-directed DNA polymerase</keyword>
<dbReference type="InterPro" id="IPR001584">
    <property type="entry name" value="Integrase_cat-core"/>
</dbReference>
<keyword evidence="8" id="KW-0255">Endonuclease</keyword>
<comment type="caution">
    <text evidence="23">The sequence shown here is derived from an EMBL/GenBank/DDBJ whole genome shotgun (WGS) entry which is preliminary data.</text>
</comment>
<evidence type="ECO:0000256" key="9">
    <source>
        <dbReference type="ARBA" id="ARBA00022801"/>
    </source>
</evidence>
<dbReference type="SUPFAM" id="SSF56672">
    <property type="entry name" value="DNA/RNA polymerases"/>
    <property type="match status" value="1"/>
</dbReference>
<dbReference type="InterPro" id="IPR023779">
    <property type="entry name" value="Chromodomain_CS"/>
</dbReference>
<dbReference type="FunFam" id="3.30.420.10:FF:000032">
    <property type="entry name" value="Retrovirus-related Pol polyprotein from transposon 297-like Protein"/>
    <property type="match status" value="1"/>
</dbReference>
<dbReference type="PROSITE" id="PS00141">
    <property type="entry name" value="ASP_PROTEASE"/>
    <property type="match status" value="1"/>
</dbReference>
<evidence type="ECO:0000256" key="12">
    <source>
        <dbReference type="ARBA" id="ARBA00022908"/>
    </source>
</evidence>
<evidence type="ECO:0000256" key="10">
    <source>
        <dbReference type="ARBA" id="ARBA00022842"/>
    </source>
</evidence>
<evidence type="ECO:0000256" key="18">
    <source>
        <dbReference type="ARBA" id="ARBA00023268"/>
    </source>
</evidence>
<evidence type="ECO:0000259" key="21">
    <source>
        <dbReference type="PROSITE" id="PS50878"/>
    </source>
</evidence>
<feature type="domain" description="Reverse transcriptase" evidence="21">
    <location>
        <begin position="936"/>
        <end position="1116"/>
    </location>
</feature>
<keyword evidence="10" id="KW-0460">Magnesium</keyword>
<keyword evidence="24" id="KW-1185">Reference proteome</keyword>
<evidence type="ECO:0000256" key="6">
    <source>
        <dbReference type="ARBA" id="ARBA00022723"/>
    </source>
</evidence>
<dbReference type="PROSITE" id="PS50013">
    <property type="entry name" value="CHROMO_2"/>
    <property type="match status" value="1"/>
</dbReference>
<keyword evidence="6" id="KW-0479">Metal-binding</keyword>
<dbReference type="GO" id="GO:0006338">
    <property type="term" value="P:chromatin remodeling"/>
    <property type="evidence" value="ECO:0007669"/>
    <property type="project" value="UniProtKB-ARBA"/>
</dbReference>
<evidence type="ECO:0000256" key="4">
    <source>
        <dbReference type="ARBA" id="ARBA00022695"/>
    </source>
</evidence>
<keyword evidence="11" id="KW-0694">RNA-binding</keyword>
<dbReference type="GO" id="GO:0003887">
    <property type="term" value="F:DNA-directed DNA polymerase activity"/>
    <property type="evidence" value="ECO:0007669"/>
    <property type="project" value="UniProtKB-KW"/>
</dbReference>
<dbReference type="InterPro" id="IPR001969">
    <property type="entry name" value="Aspartic_peptidase_AS"/>
</dbReference>
<dbReference type="PROSITE" id="PS00598">
    <property type="entry name" value="CHROMO_1"/>
    <property type="match status" value="1"/>
</dbReference>
<evidence type="ECO:0000256" key="2">
    <source>
        <dbReference type="ARBA" id="ARBA00022670"/>
    </source>
</evidence>
<dbReference type="InterPro" id="IPR036397">
    <property type="entry name" value="RNaseH_sf"/>
</dbReference>
<keyword evidence="12" id="KW-0229">DNA integration</keyword>
<dbReference type="PANTHER" id="PTHR37984">
    <property type="entry name" value="PROTEIN CBG26694"/>
    <property type="match status" value="1"/>
</dbReference>
<dbReference type="Pfam" id="PF13975">
    <property type="entry name" value="gag-asp_proteas"/>
    <property type="match status" value="1"/>
</dbReference>
<dbReference type="Gene3D" id="3.10.10.10">
    <property type="entry name" value="HIV Type 1 Reverse Transcriptase, subunit A, domain 1"/>
    <property type="match status" value="1"/>
</dbReference>
<dbReference type="InterPro" id="IPR043502">
    <property type="entry name" value="DNA/RNA_pol_sf"/>
</dbReference>
<dbReference type="GO" id="GO:0003677">
    <property type="term" value="F:DNA binding"/>
    <property type="evidence" value="ECO:0007669"/>
    <property type="project" value="UniProtKB-KW"/>
</dbReference>
<dbReference type="Pfam" id="PF00078">
    <property type="entry name" value="RVT_1"/>
    <property type="match status" value="1"/>
</dbReference>
<dbReference type="Gene3D" id="3.10.20.370">
    <property type="match status" value="1"/>
</dbReference>
<accession>A0AAD7TJX8</accession>
<dbReference type="GO" id="GO:0003723">
    <property type="term" value="F:RNA binding"/>
    <property type="evidence" value="ECO:0007669"/>
    <property type="project" value="UniProtKB-KW"/>
</dbReference>
<dbReference type="PROSITE" id="PS50878">
    <property type="entry name" value="RT_POL"/>
    <property type="match status" value="1"/>
</dbReference>
<dbReference type="InterPro" id="IPR056924">
    <property type="entry name" value="SH3_Tf2-1"/>
</dbReference>
<evidence type="ECO:0000256" key="14">
    <source>
        <dbReference type="ARBA" id="ARBA00022932"/>
    </source>
</evidence>
<keyword evidence="17" id="KW-0539">Nucleus</keyword>
<dbReference type="Pfam" id="PF24626">
    <property type="entry name" value="SH3_Tf2-1"/>
    <property type="match status" value="1"/>
</dbReference>
<evidence type="ECO:0000256" key="15">
    <source>
        <dbReference type="ARBA" id="ARBA00023125"/>
    </source>
</evidence>
<dbReference type="FunFam" id="3.30.70.270:FF:000020">
    <property type="entry name" value="Transposon Tf2-6 polyprotein-like Protein"/>
    <property type="match status" value="1"/>
</dbReference>
<dbReference type="InterPro" id="IPR000477">
    <property type="entry name" value="RT_dom"/>
</dbReference>
<feature type="region of interest" description="Disordered" evidence="19">
    <location>
        <begin position="635"/>
        <end position="654"/>
    </location>
</feature>
<evidence type="ECO:0000313" key="23">
    <source>
        <dbReference type="EMBL" id="KAJ8457396.1"/>
    </source>
</evidence>
<dbReference type="SUPFAM" id="SSF54160">
    <property type="entry name" value="Chromo domain-like"/>
    <property type="match status" value="1"/>
</dbReference>
<dbReference type="Gene3D" id="3.30.420.10">
    <property type="entry name" value="Ribonuclease H-like superfamily/Ribonuclease H"/>
    <property type="match status" value="1"/>
</dbReference>
<keyword evidence="14" id="KW-0239">DNA-directed DNA polymerase</keyword>
<organism evidence="23 24">
    <name type="scientific">Trametes cubensis</name>
    <dbReference type="NCBI Taxonomy" id="1111947"/>
    <lineage>
        <taxon>Eukaryota</taxon>
        <taxon>Fungi</taxon>
        <taxon>Dikarya</taxon>
        <taxon>Basidiomycota</taxon>
        <taxon>Agaricomycotina</taxon>
        <taxon>Agaricomycetes</taxon>
        <taxon>Polyporales</taxon>
        <taxon>Polyporaceae</taxon>
        <taxon>Trametes</taxon>
    </lineage>
</organism>
<dbReference type="FunFam" id="3.10.20.370:FF:000001">
    <property type="entry name" value="Retrovirus-related Pol polyprotein from transposon 17.6-like protein"/>
    <property type="match status" value="1"/>
</dbReference>
<dbReference type="PROSITE" id="PS50994">
    <property type="entry name" value="INTEGRASE"/>
    <property type="match status" value="1"/>
</dbReference>
<dbReference type="Pfam" id="PF17921">
    <property type="entry name" value="Integrase_H2C2"/>
    <property type="match status" value="1"/>
</dbReference>
<dbReference type="InterPro" id="IPR043128">
    <property type="entry name" value="Rev_trsase/Diguanyl_cyclase"/>
</dbReference>
<dbReference type="CDD" id="cd00024">
    <property type="entry name" value="CD_CSD"/>
    <property type="match status" value="1"/>
</dbReference>
<sequence>MPKISRDRKVIAKEEPLGMYHCILLRPLKEYKVPNLRRRRLYAPPATVIPRPFNPERAKRRQEAIEQLRQRHYEWATSRKTKPSPPLIDRISGPYQPLIERLQTPAQLEEYKPVPSDLHFRKTKILYRIKEYEKLFEPTVERLTLFVKKALSDDRISELEKARINAWGKEFNDLWVNFNARADKLTNKEWRILKKQLKAIGRISFENLNQRLPEICKEIDALNLSFDYAMSYTPFIPVTTFQPLAPEAISGFVTNGLPKEADEDIAVATRNAVQLVEKRIPEYTHNLTAEMAQHMDANFTNLMQHVSHLTAQVATLTTLVQNQQALVTSYKQQVDALPASTGGGSRQPKIGEPPIFKGSDDKIKLEEWRNLISLWCAHEGITTDKQKIVTALSRLQGPAHKYMASYYDRVGRGQDLGTWDAFMDELAQIYGQRDDKEGAKKEITALFSNKDLAAKDFIKYAERFRTLGRLTGYDDELLIDKLREVVSRDMRIALVGTRGSNAPKKWPDFLDMLLDFYRELNPEKTRGTVFSKGGSDNSGHTPMDIDSAEKSKGKGKNSKQANVATTEKKNCFCHICKSKTHNTDDCFQLVKNADKRAKFQNQSKGADQKTGGNEAQSSKPGKVKKTRIIEVEVTDNEEEPPAASVSISTARIEQEDVDDMSTLLEGDEPQTRPSQPGKGKARASVEALVDSGATTTFINKSVVEKNHLATIKLATPYDVYNADGTTNKNGKITHAIRSYIEIGSHKSTHQVLVADLGKKDMIIGYTYLRRHNPEIDWEHGEWRLTRCPESCAPRARKKDHVAEEEADELQLPREDPLITPLDELGEECIENPHINWISTEDPEDREIAQLTAEILAKDLEEVEDDDTRNWKTFVPEYLHEFGDVFSKKQSERMPVRKPYDHGIDLEEGAPLPRPAKLYPMSPKERNSLDEWINEETRKGYIRESKSPVAAPVFFVKKSDGSLRLVVDYRKLNEITVKNRYPIPRIADLVDSLSQASIFTKIDLRWGYNNVRIREGDEWKTAFITHRGLFEATVMYFGFSNAPATFQAMMNDILGDLIRDGHVIVYLDDILIFTNDLRQHRAITREVLKRLRDKDLFAKPEKCLFEQSSIEYLGMIISKGKISMDPKKVSGVTDWPRPTKVKQVQAFLGFANFYRRFIKDFAKHAKPLTSLTKKDQPWVWGEEQEHAFNSLKKAFTSAPVLRIPDDENPFRLETDSSDFATGAVLSQLDPTDKLWHPVAFYSKSLNVHERNYEIYDKEMLAIIRALEEYRHYLEGHPEKIKIWSDHQNLTYFKTAQKLTRRQARWALYLTWFNFILRHKPGKTMLTADPLSRRPDHEEGVESDNQDQILLKPEFFAIHAIDSSHESPINDDTLLKEVKEALLHDEVTKDYKQLLKSGPREFKKSLEDWNYENGLLLYRGKVYIPKSDNDNLRRQIVQMHHDLPSAGHPGRWKTYELVSPNYWWPGMSIFVKKYVTGCDTCQRMKNRLQQPYGPLQPNPVPEGPWEIITVDLITQLPESFGYTAICVVVDRLTKRAHFFPIRNEFSAKDLAELFYERIWPLHGLPLQIISDRGTQFAATLFQEWCKLLGIESSMSTTYHPQTDGQTERVNQTLEQFLRCYVDYQKANWPKLLSTAEFAYNNAAHEGTKESPFFLEYGRHLRAGPTLRKEPTLTDLSDIAWRRQQAQDQAKAALALAAEQMKWYYDQGVQKVPFKVGDKVLLDLRDYQTTGRKLNARYAGPFKIVEKLSPVTFKLEWPARMTRIHPVFHASKLMLYHDPQIPGQKVAPPESVMIDGHEEFEVEAILDSRRYRRQLQYLVRWKGYGPEDDSWEPVQNLANSQELLKEFHKAHPHAVRSLSES</sequence>
<dbReference type="InterPro" id="IPR041577">
    <property type="entry name" value="RT_RNaseH_2"/>
</dbReference>
<keyword evidence="9" id="KW-0378">Hydrolase</keyword>
<evidence type="ECO:0000256" key="17">
    <source>
        <dbReference type="ARBA" id="ARBA00023242"/>
    </source>
</evidence>
<evidence type="ECO:0000256" key="5">
    <source>
        <dbReference type="ARBA" id="ARBA00022722"/>
    </source>
</evidence>
<dbReference type="CDD" id="cd00303">
    <property type="entry name" value="retropepsin_like"/>
    <property type="match status" value="1"/>
</dbReference>
<evidence type="ECO:0000259" key="20">
    <source>
        <dbReference type="PROSITE" id="PS50013"/>
    </source>
</evidence>
<evidence type="ECO:0000256" key="16">
    <source>
        <dbReference type="ARBA" id="ARBA00023172"/>
    </source>
</evidence>
<dbReference type="SUPFAM" id="SSF53098">
    <property type="entry name" value="Ribonuclease H-like"/>
    <property type="match status" value="1"/>
</dbReference>
<dbReference type="GO" id="GO:0005634">
    <property type="term" value="C:nucleus"/>
    <property type="evidence" value="ECO:0007669"/>
    <property type="project" value="UniProtKB-SubCell"/>
</dbReference>
<dbReference type="InterPro" id="IPR000953">
    <property type="entry name" value="Chromo/chromo_shadow_dom"/>
</dbReference>
<dbReference type="Pfam" id="PF17919">
    <property type="entry name" value="RT_RNaseH_2"/>
    <property type="match status" value="1"/>
</dbReference>
<dbReference type="GO" id="GO:0004190">
    <property type="term" value="F:aspartic-type endopeptidase activity"/>
    <property type="evidence" value="ECO:0007669"/>
    <property type="project" value="UniProtKB-KW"/>
</dbReference>
<dbReference type="CDD" id="cd01647">
    <property type="entry name" value="RT_LTR"/>
    <property type="match status" value="1"/>
</dbReference>
<evidence type="ECO:0000256" key="3">
    <source>
        <dbReference type="ARBA" id="ARBA00022679"/>
    </source>
</evidence>
<dbReference type="InterPro" id="IPR041588">
    <property type="entry name" value="Integrase_H2C2"/>
</dbReference>
<feature type="region of interest" description="Disordered" evidence="19">
    <location>
        <begin position="527"/>
        <end position="563"/>
    </location>
</feature>